<dbReference type="PANTHER" id="PTHR42855">
    <property type="entry name" value="ABC TRANSPORTER ATP-BINDING SUBUNIT"/>
    <property type="match status" value="1"/>
</dbReference>
<protein>
    <submittedName>
        <fullName evidence="6">ABC-F family ATP-binding cassette domain-containing protein</fullName>
    </submittedName>
</protein>
<dbReference type="Pfam" id="PF00005">
    <property type="entry name" value="ABC_tran"/>
    <property type="match status" value="2"/>
</dbReference>
<feature type="domain" description="ABC transporter" evidence="5">
    <location>
        <begin position="4"/>
        <end position="209"/>
    </location>
</feature>
<dbReference type="SUPFAM" id="SSF52540">
    <property type="entry name" value="P-loop containing nucleoside triphosphate hydrolases"/>
    <property type="match status" value="2"/>
</dbReference>
<dbReference type="AlphaFoldDB" id="A0A4V1QVC5"/>
<feature type="domain" description="ABC transporter" evidence="5">
    <location>
        <begin position="299"/>
        <end position="487"/>
    </location>
</feature>
<dbReference type="InterPro" id="IPR051309">
    <property type="entry name" value="ABCF_ATPase"/>
</dbReference>
<evidence type="ECO:0000256" key="4">
    <source>
        <dbReference type="SAM" id="MobiDB-lite"/>
    </source>
</evidence>
<keyword evidence="1" id="KW-0547">Nucleotide-binding</keyword>
<dbReference type="Gene3D" id="3.40.50.300">
    <property type="entry name" value="P-loop containing nucleotide triphosphate hydrolases"/>
    <property type="match status" value="2"/>
</dbReference>
<keyword evidence="7" id="KW-1185">Reference proteome</keyword>
<dbReference type="InterPro" id="IPR027417">
    <property type="entry name" value="P-loop_NTPase"/>
</dbReference>
<gene>
    <name evidence="6" type="ORF">ESZ91_07220</name>
</gene>
<accession>A0A4V1QVC5</accession>
<name>A0A4V1QVC5_9FIRM</name>
<dbReference type="PROSITE" id="PS50893">
    <property type="entry name" value="ABC_TRANSPORTER_2"/>
    <property type="match status" value="2"/>
</dbReference>
<evidence type="ECO:0000256" key="3">
    <source>
        <dbReference type="SAM" id="Coils"/>
    </source>
</evidence>
<feature type="coiled-coil region" evidence="3">
    <location>
        <begin position="258"/>
        <end position="285"/>
    </location>
</feature>
<evidence type="ECO:0000313" key="6">
    <source>
        <dbReference type="EMBL" id="RXZ62176.1"/>
    </source>
</evidence>
<proteinExistence type="predicted"/>
<dbReference type="GO" id="GO:0005524">
    <property type="term" value="F:ATP binding"/>
    <property type="evidence" value="ECO:0007669"/>
    <property type="project" value="UniProtKB-KW"/>
</dbReference>
<evidence type="ECO:0000256" key="2">
    <source>
        <dbReference type="ARBA" id="ARBA00022840"/>
    </source>
</evidence>
<dbReference type="Proteomes" id="UP000291269">
    <property type="component" value="Unassembled WGS sequence"/>
</dbReference>
<evidence type="ECO:0000256" key="1">
    <source>
        <dbReference type="ARBA" id="ARBA00022741"/>
    </source>
</evidence>
<feature type="region of interest" description="Disordered" evidence="4">
    <location>
        <begin position="230"/>
        <end position="251"/>
    </location>
</feature>
<dbReference type="GO" id="GO:0016887">
    <property type="term" value="F:ATP hydrolysis activity"/>
    <property type="evidence" value="ECO:0007669"/>
    <property type="project" value="InterPro"/>
</dbReference>
<dbReference type="NCBIfam" id="NF000355">
    <property type="entry name" value="ribo_prot_ABC_F"/>
    <property type="match status" value="1"/>
</dbReference>
<keyword evidence="3" id="KW-0175">Coiled coil</keyword>
<evidence type="ECO:0000313" key="7">
    <source>
        <dbReference type="Proteomes" id="UP000291269"/>
    </source>
</evidence>
<dbReference type="InterPro" id="IPR003439">
    <property type="entry name" value="ABC_transporter-like_ATP-bd"/>
</dbReference>
<dbReference type="OrthoDB" id="9801441at2"/>
<dbReference type="EMBL" id="SDOZ01000002">
    <property type="protein sequence ID" value="RXZ62176.1"/>
    <property type="molecule type" value="Genomic_DNA"/>
</dbReference>
<dbReference type="PANTHER" id="PTHR42855:SF2">
    <property type="entry name" value="DRUG RESISTANCE ABC TRANSPORTER,ATP-BINDING PROTEIN"/>
    <property type="match status" value="1"/>
</dbReference>
<organism evidence="6 7">
    <name type="scientific">Candidatus Borkfalkia ceftriaxoniphila</name>
    <dbReference type="NCBI Taxonomy" id="2508949"/>
    <lineage>
        <taxon>Bacteria</taxon>
        <taxon>Bacillati</taxon>
        <taxon>Bacillota</taxon>
        <taxon>Clostridia</taxon>
        <taxon>Christensenellales</taxon>
        <taxon>Christensenellaceae</taxon>
        <taxon>Candidatus Borkfalkia</taxon>
    </lineage>
</organism>
<dbReference type="InterPro" id="IPR003593">
    <property type="entry name" value="AAA+_ATPase"/>
</dbReference>
<dbReference type="SMART" id="SM00382">
    <property type="entry name" value="AAA"/>
    <property type="match status" value="2"/>
</dbReference>
<dbReference type="CDD" id="cd03221">
    <property type="entry name" value="ABCF_EF-3"/>
    <property type="match status" value="2"/>
</dbReference>
<keyword evidence="2 6" id="KW-0067">ATP-binding</keyword>
<dbReference type="RefSeq" id="WP_129225620.1">
    <property type="nucleotide sequence ID" value="NZ_SDOZ01000002.1"/>
</dbReference>
<sequence length="487" mass="54201">MSMIQIRGLSFSYGAQTVFEDVDLTLDTDWKLGFTGRNGRGKTTFLKILAGRLAAAGKISASVGFEYFPYPAPYGTAEELFKTLAPDAPLWRIKRELFALGLDENALYAPFAGLSEGEKTKAMIAAMFLKENAFLLVDEPTNHLDERGREMLAAYLRKKSGFIVVSHDRAFLDGFCDHILSLNRTGIEVRKGDFSAYLADKAAREDNERTENKRLRSEISALEQSARRTKEWGERVEKSKNEKTAGLKPDKGHVGAMAAKMMKRAKSTERQKERAAAEKRSLLKDAEFVGNLKLSPLPYRAETVCALSHVRVRYGEREVLSDFSLAVRRGEAVRLSGANGCGKSTVLRLLTGEIRCDAGEISRPNDLVISYLPQTLPDSPLTPARYAESLCVDPAQFLAILNKFDFKSELFGSPVASFSDGQKKKVALAASLSQSAHLYVWDEPLNFLDVISRMQIQELLLEYRPTLLFVEHDAAFCKAVATRTVEM</sequence>
<comment type="caution">
    <text evidence="6">The sequence shown here is derived from an EMBL/GenBank/DDBJ whole genome shotgun (WGS) entry which is preliminary data.</text>
</comment>
<evidence type="ECO:0000259" key="5">
    <source>
        <dbReference type="PROSITE" id="PS50893"/>
    </source>
</evidence>
<reference evidence="6 7" key="1">
    <citation type="journal article" date="2019" name="Gut">
        <title>Antibiotics-induced monodominance of a novel gut bacterial order.</title>
        <authorList>
            <person name="Hildebrand F."/>
            <person name="Moitinho-Silva L."/>
            <person name="Blasche S."/>
            <person name="Jahn M.T."/>
            <person name="Gossmann T.I."/>
            <person name="Heuerta-Cepas J."/>
            <person name="Hercog R."/>
            <person name="Luetge M."/>
            <person name="Bahram M."/>
            <person name="Pryszlak A."/>
            <person name="Alves R.J."/>
            <person name="Waszak S.M."/>
            <person name="Zhu A."/>
            <person name="Ye L."/>
            <person name="Costea P.I."/>
            <person name="Aalvink S."/>
            <person name="Belzer C."/>
            <person name="Forslund S.K."/>
            <person name="Sunagawa S."/>
            <person name="Hentschel U."/>
            <person name="Merten C."/>
            <person name="Patil K.R."/>
            <person name="Benes V."/>
            <person name="Bork P."/>
        </authorList>
    </citation>
    <scope>NUCLEOTIDE SEQUENCE [LARGE SCALE GENOMIC DNA]</scope>
    <source>
        <strain evidence="6 7">HDS1380</strain>
    </source>
</reference>